<protein>
    <recommendedName>
        <fullName evidence="6">Thioesterase domain-containing protein</fullName>
    </recommendedName>
</protein>
<dbReference type="InterPro" id="IPR029058">
    <property type="entry name" value="AB_hydrolase_fold"/>
</dbReference>
<dbReference type="EMBL" id="JHEG02000012">
    <property type="protein sequence ID" value="KIE13729.1"/>
    <property type="molecule type" value="Genomic_DNA"/>
</dbReference>
<dbReference type="Gene3D" id="1.10.10.1830">
    <property type="entry name" value="Non-ribosomal peptide synthase, adenylation domain"/>
    <property type="match status" value="1"/>
</dbReference>
<comment type="caution">
    <text evidence="4">The sequence shown here is derived from an EMBL/GenBank/DDBJ whole genome shotgun (WGS) entry which is preliminary data.</text>
</comment>
<gene>
    <name evidence="4" type="ORF">DA73_0203540</name>
    <name evidence="3" type="ORF">DA73_0400002135</name>
</gene>
<dbReference type="Pfam" id="PF00975">
    <property type="entry name" value="Thioesterase"/>
    <property type="match status" value="1"/>
</dbReference>
<dbReference type="STRING" id="1479485.DA73_0203540"/>
<dbReference type="InterPro" id="IPR001031">
    <property type="entry name" value="Thioesterase"/>
</dbReference>
<dbReference type="OrthoDB" id="504230at2"/>
<dbReference type="Pfam" id="PF18563">
    <property type="entry name" value="TubC_N"/>
    <property type="match status" value="1"/>
</dbReference>
<dbReference type="Gene3D" id="3.40.50.1820">
    <property type="entry name" value="alpha/beta hydrolase"/>
    <property type="match status" value="1"/>
</dbReference>
<dbReference type="EMBL" id="JHEG04000001">
    <property type="protein sequence ID" value="KAF3884407.1"/>
    <property type="molecule type" value="Genomic_DNA"/>
</dbReference>
<evidence type="ECO:0000259" key="1">
    <source>
        <dbReference type="Pfam" id="PF00975"/>
    </source>
</evidence>
<dbReference type="InterPro" id="IPR044894">
    <property type="entry name" value="TubC_N_sf"/>
</dbReference>
<keyword evidence="5" id="KW-1185">Reference proteome</keyword>
<organism evidence="4">
    <name type="scientific">Tolypothrix bouteillei VB521301</name>
    <dbReference type="NCBI Taxonomy" id="1479485"/>
    <lineage>
        <taxon>Bacteria</taxon>
        <taxon>Bacillati</taxon>
        <taxon>Cyanobacteriota</taxon>
        <taxon>Cyanophyceae</taxon>
        <taxon>Nostocales</taxon>
        <taxon>Tolypothrichaceae</taxon>
        <taxon>Tolypothrix</taxon>
    </lineage>
</organism>
<proteinExistence type="predicted"/>
<evidence type="ECO:0008006" key="6">
    <source>
        <dbReference type="Google" id="ProtNLM"/>
    </source>
</evidence>
<dbReference type="RefSeq" id="WP_038092747.1">
    <property type="nucleotide sequence ID" value="NZ_JHEG04000001.1"/>
</dbReference>
<accession>A0A0C1R819</accession>
<reference evidence="4" key="1">
    <citation type="journal article" date="2015" name="Genome Announc.">
        <title>Draft Genome Sequence of Tolypothrix boutellei Strain VB521301.</title>
        <authorList>
            <person name="Chandrababunaidu M.M."/>
            <person name="Singh D."/>
            <person name="Sen D."/>
            <person name="Bhan S."/>
            <person name="Das S."/>
            <person name="Gupta A."/>
            <person name="Adhikary S.P."/>
            <person name="Tripathy S."/>
        </authorList>
    </citation>
    <scope>NUCLEOTIDE SEQUENCE</scope>
    <source>
        <strain evidence="4">VB521301</strain>
    </source>
</reference>
<dbReference type="Proteomes" id="UP000029738">
    <property type="component" value="Unassembled WGS sequence"/>
</dbReference>
<name>A0A0C1R819_9CYAN</name>
<reference evidence="3" key="2">
    <citation type="submission" date="2019-11" db="EMBL/GenBank/DDBJ databases">
        <title>Improved Assembly of Tolypothrix boutellei genome.</title>
        <authorList>
            <person name="Sarangi A.N."/>
            <person name="Mukherjee M."/>
            <person name="Ghosh S."/>
            <person name="Singh D."/>
            <person name="Das A."/>
            <person name="Kant S."/>
            <person name="Prusty A."/>
            <person name="Tripathy S."/>
        </authorList>
    </citation>
    <scope>NUCLEOTIDE SEQUENCE</scope>
    <source>
        <strain evidence="3">VB521301</strain>
    </source>
</reference>
<sequence>MKTVNRLLTDLEKLEIQLWLDEEVRLRYSAPKGALSSQLRDELRERKAEIIEYLHYKHRVAKFPPIESILVKIQPIGSKPPLFCIHPAGGNVFCYLELSRHLGLDQPLYGLRPPNLYGEEEPLNSIEDMATAYIKAMQSVQPQGPYHLAGSSFGGLVIYEIAQQLQASGQEVSFLGMLDMALLTSTDLKNQIERVGNEYYLVLTAFADSTAGALGEYVQQITVDELRTFSELDAQLNYILQKLIELKLLPTEFTFEQFRHLFDVFEGNVIAGMRYTIKTYPGKVVFFHATEDIIDLFHEHQDPTRGWSKFALGGVDVHEIEGNHYSMLRSQVLAEKIKPYLIKS</sequence>
<evidence type="ECO:0000313" key="4">
    <source>
        <dbReference type="EMBL" id="KIE13729.1"/>
    </source>
</evidence>
<evidence type="ECO:0000259" key="2">
    <source>
        <dbReference type="Pfam" id="PF18563"/>
    </source>
</evidence>
<feature type="domain" description="TubC N-terminal docking" evidence="2">
    <location>
        <begin position="5"/>
        <end position="55"/>
    </location>
</feature>
<dbReference type="InterPro" id="IPR041464">
    <property type="entry name" value="TubC_N"/>
</dbReference>
<dbReference type="AlphaFoldDB" id="A0A0C1R819"/>
<dbReference type="SUPFAM" id="SSF53474">
    <property type="entry name" value="alpha/beta-Hydrolases"/>
    <property type="match status" value="1"/>
</dbReference>
<feature type="domain" description="Thioesterase" evidence="1">
    <location>
        <begin position="80"/>
        <end position="335"/>
    </location>
</feature>
<evidence type="ECO:0000313" key="5">
    <source>
        <dbReference type="Proteomes" id="UP000029738"/>
    </source>
</evidence>
<evidence type="ECO:0000313" key="3">
    <source>
        <dbReference type="EMBL" id="KAF3884407.1"/>
    </source>
</evidence>